<dbReference type="AlphaFoldDB" id="A0A7W6IFJ7"/>
<dbReference type="Proteomes" id="UP000519439">
    <property type="component" value="Unassembled WGS sequence"/>
</dbReference>
<keyword evidence="4 5" id="KW-0472">Membrane</keyword>
<proteinExistence type="inferred from homology"/>
<dbReference type="EMBL" id="JACIDC010000006">
    <property type="protein sequence ID" value="MBB4040552.1"/>
    <property type="molecule type" value="Genomic_DNA"/>
</dbReference>
<feature type="transmembrane region" description="Helical" evidence="5">
    <location>
        <begin position="196"/>
        <end position="218"/>
    </location>
</feature>
<evidence type="ECO:0000256" key="1">
    <source>
        <dbReference type="ARBA" id="ARBA00004141"/>
    </source>
</evidence>
<evidence type="ECO:0000256" key="3">
    <source>
        <dbReference type="ARBA" id="ARBA00022989"/>
    </source>
</evidence>
<dbReference type="PANTHER" id="PTHR43229">
    <property type="entry name" value="NODULATION PROTEIN J"/>
    <property type="match status" value="1"/>
</dbReference>
<name>A0A7W6IFJ7_9HYPH</name>
<keyword evidence="8" id="KW-1185">Reference proteome</keyword>
<dbReference type="PROSITE" id="PS51012">
    <property type="entry name" value="ABC_TM2"/>
    <property type="match status" value="1"/>
</dbReference>
<dbReference type="RefSeq" id="WP_084020880.1">
    <property type="nucleotide sequence ID" value="NZ_JACIDC010000006.1"/>
</dbReference>
<comment type="subcellular location">
    <subcellularLocation>
        <location evidence="5">Cell inner membrane</location>
        <topology evidence="5">Multi-pass membrane protein</topology>
    </subcellularLocation>
    <subcellularLocation>
        <location evidence="1">Membrane</location>
        <topology evidence="1">Multi-pass membrane protein</topology>
    </subcellularLocation>
</comment>
<dbReference type="InterPro" id="IPR051784">
    <property type="entry name" value="Nod_factor_ABC_transporter"/>
</dbReference>
<protein>
    <recommendedName>
        <fullName evidence="5">Transport permease protein</fullName>
    </recommendedName>
</protein>
<keyword evidence="5" id="KW-0813">Transport</keyword>
<evidence type="ECO:0000313" key="7">
    <source>
        <dbReference type="EMBL" id="MBB4040552.1"/>
    </source>
</evidence>
<dbReference type="InterPro" id="IPR047817">
    <property type="entry name" value="ABC2_TM_bact-type"/>
</dbReference>
<dbReference type="GO" id="GO:0140359">
    <property type="term" value="F:ABC-type transporter activity"/>
    <property type="evidence" value="ECO:0007669"/>
    <property type="project" value="InterPro"/>
</dbReference>
<feature type="transmembrane region" description="Helical" evidence="5">
    <location>
        <begin position="157"/>
        <end position="184"/>
    </location>
</feature>
<accession>A0A7W6IFJ7</accession>
<feature type="transmembrane region" description="Helical" evidence="5">
    <location>
        <begin position="123"/>
        <end position="145"/>
    </location>
</feature>
<evidence type="ECO:0000256" key="2">
    <source>
        <dbReference type="ARBA" id="ARBA00022692"/>
    </source>
</evidence>
<keyword evidence="2 5" id="KW-0812">Transmembrane</keyword>
<dbReference type="InterPro" id="IPR000412">
    <property type="entry name" value="ABC_2_transport"/>
</dbReference>
<dbReference type="PANTHER" id="PTHR43229:SF2">
    <property type="entry name" value="NODULATION PROTEIN J"/>
    <property type="match status" value="1"/>
</dbReference>
<evidence type="ECO:0000313" key="8">
    <source>
        <dbReference type="Proteomes" id="UP000519439"/>
    </source>
</evidence>
<gene>
    <name evidence="7" type="ORF">GGR34_002205</name>
</gene>
<comment type="similarity">
    <text evidence="5">Belongs to the ABC-2 integral membrane protein family.</text>
</comment>
<keyword evidence="5" id="KW-1003">Cell membrane</keyword>
<dbReference type="Pfam" id="PF01061">
    <property type="entry name" value="ABC2_membrane"/>
    <property type="match status" value="1"/>
</dbReference>
<feature type="domain" description="ABC transmembrane type-2" evidence="6">
    <location>
        <begin position="44"/>
        <end position="273"/>
    </location>
</feature>
<organism evidence="7 8">
    <name type="scientific">Microvirga flocculans</name>
    <dbReference type="NCBI Taxonomy" id="217168"/>
    <lineage>
        <taxon>Bacteria</taxon>
        <taxon>Pseudomonadati</taxon>
        <taxon>Pseudomonadota</taxon>
        <taxon>Alphaproteobacteria</taxon>
        <taxon>Hyphomicrobiales</taxon>
        <taxon>Methylobacteriaceae</taxon>
        <taxon>Microvirga</taxon>
    </lineage>
</organism>
<dbReference type="PRINTS" id="PR00164">
    <property type="entry name" value="ABC2TRNSPORT"/>
</dbReference>
<feature type="transmembrane region" description="Helical" evidence="5">
    <location>
        <begin position="246"/>
        <end position="267"/>
    </location>
</feature>
<reference evidence="7 8" key="1">
    <citation type="submission" date="2020-08" db="EMBL/GenBank/DDBJ databases">
        <title>Genomic Encyclopedia of Type Strains, Phase IV (KMG-IV): sequencing the most valuable type-strain genomes for metagenomic binning, comparative biology and taxonomic classification.</title>
        <authorList>
            <person name="Goeker M."/>
        </authorList>
    </citation>
    <scope>NUCLEOTIDE SEQUENCE [LARGE SCALE GENOMIC DNA]</scope>
    <source>
        <strain evidence="7 8">DSM 15743</strain>
    </source>
</reference>
<evidence type="ECO:0000259" key="6">
    <source>
        <dbReference type="PROSITE" id="PS51012"/>
    </source>
</evidence>
<dbReference type="InterPro" id="IPR013525">
    <property type="entry name" value="ABC2_TM"/>
</dbReference>
<evidence type="ECO:0000256" key="4">
    <source>
        <dbReference type="ARBA" id="ARBA00023136"/>
    </source>
</evidence>
<comment type="caution">
    <text evidence="7">The sequence shown here is derived from an EMBL/GenBank/DDBJ whole genome shotgun (WGS) entry which is preliminary data.</text>
</comment>
<feature type="transmembrane region" description="Helical" evidence="5">
    <location>
        <begin position="79"/>
        <end position="102"/>
    </location>
</feature>
<sequence>MSDRPAPALAPIREAALPSPAMGYLTQVYAVAAAEIQKLGHDPSELLTRALQPAIWLLLFGQVMAQVRGIADGGRYLDFLAPGILAQSVLFAAIFYGIAVIWERDLGVLHRYMVSPAPRSALVLGKAASSAVRGLSQAVIVYGLAVLMGIEVSFSPVHIAGVALFIAIGSALFSTFSLIIACIVKTRERFMGIGQVLTMPIFFASNAIYPIELMPAWLRAVSSANPLTYEVDGLRALMLAGGTSKYGLGVDLAILTAVTALLVAIAARMYPRLTS</sequence>
<keyword evidence="3 5" id="KW-1133">Transmembrane helix</keyword>
<comment type="caution">
    <text evidence="5">Lacks conserved residue(s) required for the propagation of feature annotation.</text>
</comment>
<evidence type="ECO:0000256" key="5">
    <source>
        <dbReference type="RuleBase" id="RU361157"/>
    </source>
</evidence>
<dbReference type="PIRSF" id="PIRSF006648">
    <property type="entry name" value="DrrB"/>
    <property type="match status" value="1"/>
</dbReference>
<dbReference type="GO" id="GO:0043190">
    <property type="term" value="C:ATP-binding cassette (ABC) transporter complex"/>
    <property type="evidence" value="ECO:0007669"/>
    <property type="project" value="InterPro"/>
</dbReference>